<evidence type="ECO:0000256" key="13">
    <source>
        <dbReference type="SAM" id="MobiDB-lite"/>
    </source>
</evidence>
<feature type="domain" description="TonB-dependent receptor-like beta-barrel" evidence="15">
    <location>
        <begin position="319"/>
        <end position="722"/>
    </location>
</feature>
<dbReference type="InterPro" id="IPR012910">
    <property type="entry name" value="Plug_dom"/>
</dbReference>
<dbReference type="InterPro" id="IPR000531">
    <property type="entry name" value="Beta-barrel_TonB"/>
</dbReference>
<evidence type="ECO:0000256" key="8">
    <source>
        <dbReference type="ARBA" id="ARBA00023136"/>
    </source>
</evidence>
<evidence type="ECO:0000256" key="14">
    <source>
        <dbReference type="SAM" id="SignalP"/>
    </source>
</evidence>
<keyword evidence="18" id="KW-1185">Reference proteome</keyword>
<dbReference type="EMBL" id="SNXE01000001">
    <property type="protein sequence ID" value="TDP12625.1"/>
    <property type="molecule type" value="Genomic_DNA"/>
</dbReference>
<evidence type="ECO:0000256" key="4">
    <source>
        <dbReference type="ARBA" id="ARBA00022452"/>
    </source>
</evidence>
<evidence type="ECO:0000256" key="12">
    <source>
        <dbReference type="RuleBase" id="RU003357"/>
    </source>
</evidence>
<dbReference type="PROSITE" id="PS52016">
    <property type="entry name" value="TONB_DEPENDENT_REC_3"/>
    <property type="match status" value="1"/>
</dbReference>
<evidence type="ECO:0000259" key="15">
    <source>
        <dbReference type="Pfam" id="PF00593"/>
    </source>
</evidence>
<name>A0A4R6NCA5_9BURK</name>
<keyword evidence="3 11" id="KW-0813">Transport</keyword>
<dbReference type="Gene3D" id="2.170.130.10">
    <property type="entry name" value="TonB-dependent receptor, plug domain"/>
    <property type="match status" value="1"/>
</dbReference>
<dbReference type="Gene3D" id="2.40.170.20">
    <property type="entry name" value="TonB-dependent receptor, beta-barrel domain"/>
    <property type="match status" value="1"/>
</dbReference>
<keyword evidence="5 11" id="KW-0812">Transmembrane</keyword>
<keyword evidence="9 17" id="KW-0675">Receptor</keyword>
<feature type="domain" description="TonB-dependent receptor plug" evidence="16">
    <location>
        <begin position="67"/>
        <end position="186"/>
    </location>
</feature>
<feature type="chain" id="PRO_5020957384" evidence="14">
    <location>
        <begin position="37"/>
        <end position="761"/>
    </location>
</feature>
<dbReference type="InterPro" id="IPR010949">
    <property type="entry name" value="TonB_Hb/transfer/lactofer_rcpt"/>
</dbReference>
<dbReference type="Proteomes" id="UP000295357">
    <property type="component" value="Unassembled WGS sequence"/>
</dbReference>
<evidence type="ECO:0000256" key="11">
    <source>
        <dbReference type="PROSITE-ProRule" id="PRU01360"/>
    </source>
</evidence>
<dbReference type="SUPFAM" id="SSF56935">
    <property type="entry name" value="Porins"/>
    <property type="match status" value="1"/>
</dbReference>
<dbReference type="InterPro" id="IPR036942">
    <property type="entry name" value="Beta-barrel_TonB_sf"/>
</dbReference>
<comment type="caution">
    <text evidence="17">The sequence shown here is derived from an EMBL/GenBank/DDBJ whole genome shotgun (WGS) entry which is preliminary data.</text>
</comment>
<dbReference type="NCBIfam" id="TIGR01786">
    <property type="entry name" value="TonB-hemlactrns"/>
    <property type="match status" value="1"/>
</dbReference>
<evidence type="ECO:0000259" key="16">
    <source>
        <dbReference type="Pfam" id="PF07715"/>
    </source>
</evidence>
<dbReference type="RefSeq" id="WP_246030630.1">
    <property type="nucleotide sequence ID" value="NZ_JAUFPJ010000005.1"/>
</dbReference>
<dbReference type="CDD" id="cd01347">
    <property type="entry name" value="ligand_gated_channel"/>
    <property type="match status" value="1"/>
</dbReference>
<keyword evidence="4 11" id="KW-1134">Transmembrane beta strand</keyword>
<accession>A0A4R6NCA5</accession>
<evidence type="ECO:0000313" key="18">
    <source>
        <dbReference type="Proteomes" id="UP000295357"/>
    </source>
</evidence>
<sequence length="761" mass="83612">MARSLVSPSSRRRMREAFVPASMALAVIGLCAAAQAQSPATPAAPRLAQPDLPKLTVTATRLETPEDQVAATVTTLSAQDIARKLATDLKDLLRDEAGVAVRYQPNRSSAAFYSTGRGGNEGINIRGLEGNQVLLQTDGVRLPMVYSSGPVFAGRGDYIDVEAFKQVEILRGASSNAYGSDGLSGAVSFVTKDPSDLLPRGQSSQAALKLGHATVDKSSSLVPSYAFRAAQWEGLVLASLRRGHETDNRGERETRDRSRTVGNPQDVASHYVLGKLIYKLDARQQLKLSLEHLDRDVDTQVFTLFGDPMFPTHTRVDAGERINRSLIKLDYRYVDSSNPLFQRANAQLYWQDAKNRQLGYEERSNTSVWNSRSRDAFYAERMVGGSLQFESHLPQQRLLYGMDISSTLVHSLKEGANYLNGSLVTAPPPAGFGPVNKSFPDTDYRLLGLFVQDEISWGQFMLTPGLRLDRFELDPRQGDPLYSINNPATPAKLSDHELSPRLGLVWTHTPMLRVYGQYAHGFRAPTPSQLNGGVTNLNSRPAYTSVGNPDLKPETSDAFELGLRGRSDTLRYQLALFKSRYKDFIAANQTVGGSGSAADPLVFKSVNLNGARISGVELSGAWTFLPQWTLSASYAHTKGDSEAPDGSRTPLESVEPDKGVLGLRYEQAGVWGAELKLTGMKSQRRNPDPSRNYTPKGFVVGDLNAWWEIDKRWSLNAALSNIGDVKYWQWSDVRGIAPGNIALDAYTQPGRNISASVRYQF</sequence>
<keyword evidence="8 11" id="KW-0472">Membrane</keyword>
<feature type="region of interest" description="Disordered" evidence="13">
    <location>
        <begin position="243"/>
        <end position="263"/>
    </location>
</feature>
<comment type="subcellular location">
    <subcellularLocation>
        <location evidence="1 11">Cell outer membrane</location>
        <topology evidence="1 11">Multi-pass membrane protein</topology>
    </subcellularLocation>
</comment>
<gene>
    <name evidence="17" type="ORF">DFR39_10197</name>
</gene>
<keyword evidence="10 11" id="KW-0998">Cell outer membrane</keyword>
<dbReference type="PANTHER" id="PTHR30069:SF29">
    <property type="entry name" value="HEMOGLOBIN AND HEMOGLOBIN-HAPTOGLOBIN-BINDING PROTEIN 1-RELATED"/>
    <property type="match status" value="1"/>
</dbReference>
<keyword evidence="7 12" id="KW-0798">TonB box</keyword>
<dbReference type="Pfam" id="PF07715">
    <property type="entry name" value="Plug"/>
    <property type="match status" value="1"/>
</dbReference>
<organism evidence="17 18">
    <name type="scientific">Roseateles asaccharophilus</name>
    <dbReference type="NCBI Taxonomy" id="582607"/>
    <lineage>
        <taxon>Bacteria</taxon>
        <taxon>Pseudomonadati</taxon>
        <taxon>Pseudomonadota</taxon>
        <taxon>Betaproteobacteria</taxon>
        <taxon>Burkholderiales</taxon>
        <taxon>Sphaerotilaceae</taxon>
        <taxon>Roseateles</taxon>
    </lineage>
</organism>
<evidence type="ECO:0000256" key="1">
    <source>
        <dbReference type="ARBA" id="ARBA00004571"/>
    </source>
</evidence>
<keyword evidence="6 14" id="KW-0732">Signal</keyword>
<comment type="similarity">
    <text evidence="2 11 12">Belongs to the TonB-dependent receptor family.</text>
</comment>
<reference evidence="17 18" key="1">
    <citation type="submission" date="2019-03" db="EMBL/GenBank/DDBJ databases">
        <title>Genomic Encyclopedia of Type Strains, Phase IV (KMG-IV): sequencing the most valuable type-strain genomes for metagenomic binning, comparative biology and taxonomic classification.</title>
        <authorList>
            <person name="Goeker M."/>
        </authorList>
    </citation>
    <scope>NUCLEOTIDE SEQUENCE [LARGE SCALE GENOMIC DNA]</scope>
    <source>
        <strain evidence="17 18">DSM 25082</strain>
    </source>
</reference>
<dbReference type="AlphaFoldDB" id="A0A4R6NCA5"/>
<proteinExistence type="inferred from homology"/>
<dbReference type="GO" id="GO:0009279">
    <property type="term" value="C:cell outer membrane"/>
    <property type="evidence" value="ECO:0007669"/>
    <property type="project" value="UniProtKB-SubCell"/>
</dbReference>
<evidence type="ECO:0000256" key="10">
    <source>
        <dbReference type="ARBA" id="ARBA00023237"/>
    </source>
</evidence>
<dbReference type="InterPro" id="IPR037066">
    <property type="entry name" value="Plug_dom_sf"/>
</dbReference>
<dbReference type="InterPro" id="IPR039426">
    <property type="entry name" value="TonB-dep_rcpt-like"/>
</dbReference>
<dbReference type="NCBIfam" id="TIGR01785">
    <property type="entry name" value="TonB-hemin"/>
    <property type="match status" value="1"/>
</dbReference>
<dbReference type="PANTHER" id="PTHR30069">
    <property type="entry name" value="TONB-DEPENDENT OUTER MEMBRANE RECEPTOR"/>
    <property type="match status" value="1"/>
</dbReference>
<evidence type="ECO:0000256" key="2">
    <source>
        <dbReference type="ARBA" id="ARBA00009810"/>
    </source>
</evidence>
<evidence type="ECO:0000256" key="3">
    <source>
        <dbReference type="ARBA" id="ARBA00022448"/>
    </source>
</evidence>
<evidence type="ECO:0000256" key="5">
    <source>
        <dbReference type="ARBA" id="ARBA00022692"/>
    </source>
</evidence>
<evidence type="ECO:0000313" key="17">
    <source>
        <dbReference type="EMBL" id="TDP12625.1"/>
    </source>
</evidence>
<dbReference type="GO" id="GO:0015344">
    <property type="term" value="F:siderophore uptake transmembrane transporter activity"/>
    <property type="evidence" value="ECO:0007669"/>
    <property type="project" value="TreeGrafter"/>
</dbReference>
<evidence type="ECO:0000256" key="7">
    <source>
        <dbReference type="ARBA" id="ARBA00023077"/>
    </source>
</evidence>
<dbReference type="Pfam" id="PF00593">
    <property type="entry name" value="TonB_dep_Rec_b-barrel"/>
    <property type="match status" value="1"/>
</dbReference>
<evidence type="ECO:0000256" key="9">
    <source>
        <dbReference type="ARBA" id="ARBA00023170"/>
    </source>
</evidence>
<evidence type="ECO:0000256" key="6">
    <source>
        <dbReference type="ARBA" id="ARBA00022729"/>
    </source>
</evidence>
<feature type="compositionally biased region" description="Basic and acidic residues" evidence="13">
    <location>
        <begin position="243"/>
        <end position="259"/>
    </location>
</feature>
<protein>
    <submittedName>
        <fullName evidence="17">Hemoglobin/transferrin/lactoferrin receptor protein</fullName>
    </submittedName>
</protein>
<feature type="signal peptide" evidence="14">
    <location>
        <begin position="1"/>
        <end position="36"/>
    </location>
</feature>
<dbReference type="GO" id="GO:0015232">
    <property type="term" value="F:heme transmembrane transporter activity"/>
    <property type="evidence" value="ECO:0007669"/>
    <property type="project" value="InterPro"/>
</dbReference>
<dbReference type="GO" id="GO:0044718">
    <property type="term" value="P:siderophore transmembrane transport"/>
    <property type="evidence" value="ECO:0007669"/>
    <property type="project" value="TreeGrafter"/>
</dbReference>
<dbReference type="InterPro" id="IPR011276">
    <property type="entry name" value="TonB_haem/Hb_rcpt"/>
</dbReference>